<dbReference type="EMBL" id="UINC01001172">
    <property type="protein sequence ID" value="SUZ73238.1"/>
    <property type="molecule type" value="Genomic_DNA"/>
</dbReference>
<reference evidence="1" key="1">
    <citation type="submission" date="2018-05" db="EMBL/GenBank/DDBJ databases">
        <authorList>
            <person name="Lanie J.A."/>
            <person name="Ng W.-L."/>
            <person name="Kazmierczak K.M."/>
            <person name="Andrzejewski T.M."/>
            <person name="Davidsen T.M."/>
            <person name="Wayne K.J."/>
            <person name="Tettelin H."/>
            <person name="Glass J.I."/>
            <person name="Rusch D."/>
            <person name="Podicherti R."/>
            <person name="Tsui H.-C.T."/>
            <person name="Winkler M.E."/>
        </authorList>
    </citation>
    <scope>NUCLEOTIDE SEQUENCE</scope>
</reference>
<evidence type="ECO:0000313" key="1">
    <source>
        <dbReference type="EMBL" id="SUZ73238.1"/>
    </source>
</evidence>
<gene>
    <name evidence="1" type="ORF">METZ01_LOCUS26092</name>
</gene>
<proteinExistence type="predicted"/>
<name>A0A381Q2V8_9ZZZZ</name>
<protein>
    <submittedName>
        <fullName evidence="1">Uncharacterized protein</fullName>
    </submittedName>
</protein>
<sequence>MSGEVQLSDSVAIDAKRILLRYGAPINVLDEVSDEDRIALACDIAKTNLADREARLKELLAERRSDS</sequence>
<organism evidence="1">
    <name type="scientific">marine metagenome</name>
    <dbReference type="NCBI Taxonomy" id="408172"/>
    <lineage>
        <taxon>unclassified sequences</taxon>
        <taxon>metagenomes</taxon>
        <taxon>ecological metagenomes</taxon>
    </lineage>
</organism>
<dbReference type="AlphaFoldDB" id="A0A381Q2V8"/>
<accession>A0A381Q2V8</accession>